<protein>
    <recommendedName>
        <fullName evidence="8">GB1/RHD3-type G domain-containing protein</fullName>
    </recommendedName>
</protein>
<dbReference type="InterPro" id="IPR030386">
    <property type="entry name" value="G_GB1_RHD3_dom"/>
</dbReference>
<reference evidence="9 10" key="1">
    <citation type="submission" date="2020-04" db="EMBL/GenBank/DDBJ databases">
        <title>Chromosome-level genome assembly of a cyprinid fish Onychostoma macrolepis by integration of Nanopore Sequencing, Bionano and Hi-C technology.</title>
        <authorList>
            <person name="Wang D."/>
        </authorList>
    </citation>
    <scope>NUCLEOTIDE SEQUENCE [LARGE SCALE GENOMIC DNA]</scope>
    <source>
        <strain evidence="9">SWU-2019</strain>
        <tissue evidence="9">Muscle</tissue>
    </source>
</reference>
<dbReference type="FunFam" id="1.20.1000.10:FF:000001">
    <property type="entry name" value="Guanylate binding protein 1"/>
    <property type="match status" value="1"/>
</dbReference>
<dbReference type="GO" id="GO:0045087">
    <property type="term" value="P:innate immune response"/>
    <property type="evidence" value="ECO:0007669"/>
    <property type="project" value="UniProtKB-KW"/>
</dbReference>
<comment type="caution">
    <text evidence="9">The sequence shown here is derived from an EMBL/GenBank/DDBJ whole genome shotgun (WGS) entry which is preliminary data.</text>
</comment>
<comment type="similarity">
    <text evidence="6">Belongs to the TRAFAC class dynamin-like GTPase superfamily. GB1/RHD3 GTPase family.</text>
</comment>
<keyword evidence="10" id="KW-1185">Reference proteome</keyword>
<accession>A0A7J6DE57</accession>
<sequence length="674" mass="77305">MCLISLRVVRACSWNDVRAEKLSRRPRDHLYSKLKSRHIKFRVTKQEELERASMSKAGLMPSPICLVENVNGSLSVCKDAIEFLSRISEPVVVVSVVGLYRTGKSYLMNRLAGQQSGFALGNTIESKTKGIWMWCVSHPYKEGHTLVLLDTEGLGDVAKGDSKNDSWIFCLAVLLSSTLVYNSRGTIDNTAVEKLQYVVELTEQIKIRSTNAADEEEEEDCKFVQFFPSFTWVVRDFTLELVIDGKRVTEDEYLDFALQLKKGVSKKVSDYNLPRQCIRNYFPSPRKCFVFPSPASPENMTRLESLQERDLVPDFLKVTGSFCDHIFHNSVVKTVKGGHRVTGKLLGHLVEIYVDTINSGKVPCLDNAVVALANLQNQTAVQEALKAYQIWMEKVKNKFPVGVDDISSEHQKFSSLATAEFMKRSFKDEKGEYLKKLMEDIDMYYVGLLQENVMASERKCRDLLKNLFSDMNKRLQDGEYSQSGGYELYKRDRDAIVEQYRREPNKGVSAEAVLSEFLNERGPEANSILHMDTKLTENDRKIQEEKEKNALMKQKLKEEEEKRIESERMMKAEKERQEDQMKQMQEKFNKELEQQQQEMDRAIESKLNEREEMIKKGFSEKAGLLNEEIVTLKKEKESSGGFMKEYVMPVLGAVAEILPTVLNYKVLMKGLKKL</sequence>
<dbReference type="Pfam" id="PF02841">
    <property type="entry name" value="GBP_C"/>
    <property type="match status" value="1"/>
</dbReference>
<dbReference type="InterPro" id="IPR027417">
    <property type="entry name" value="P-loop_NTPase"/>
</dbReference>
<dbReference type="InterPro" id="IPR015894">
    <property type="entry name" value="Guanylate-bd_N"/>
</dbReference>
<evidence type="ECO:0000256" key="3">
    <source>
        <dbReference type="ARBA" id="ARBA00022801"/>
    </source>
</evidence>
<proteinExistence type="inferred from homology"/>
<evidence type="ECO:0000256" key="1">
    <source>
        <dbReference type="ARBA" id="ARBA00022588"/>
    </source>
</evidence>
<dbReference type="InterPro" id="IPR003191">
    <property type="entry name" value="Guanylate-bd/ATL_C"/>
</dbReference>
<feature type="domain" description="GB1/RHD3-type G" evidence="8">
    <location>
        <begin position="88"/>
        <end position="331"/>
    </location>
</feature>
<keyword evidence="4" id="KW-0391">Immunity</keyword>
<keyword evidence="2" id="KW-0547">Nucleotide-binding</keyword>
<dbReference type="AlphaFoldDB" id="A0A7J6DE57"/>
<feature type="region of interest" description="Disordered" evidence="7">
    <location>
        <begin position="542"/>
        <end position="570"/>
    </location>
</feature>
<dbReference type="CDD" id="cd16269">
    <property type="entry name" value="GBP_C"/>
    <property type="match status" value="1"/>
</dbReference>
<dbReference type="Proteomes" id="UP000579812">
    <property type="component" value="Unassembled WGS sequence"/>
</dbReference>
<gene>
    <name evidence="9" type="ORF">G5714_002169</name>
</gene>
<dbReference type="Gene3D" id="3.40.50.300">
    <property type="entry name" value="P-loop containing nucleotide triphosphate hydrolases"/>
    <property type="match status" value="1"/>
</dbReference>
<dbReference type="InterPro" id="IPR036543">
    <property type="entry name" value="Guanylate-bd_C_sf"/>
</dbReference>
<keyword evidence="1" id="KW-0399">Innate immunity</keyword>
<evidence type="ECO:0000256" key="2">
    <source>
        <dbReference type="ARBA" id="ARBA00022741"/>
    </source>
</evidence>
<dbReference type="InterPro" id="IPR037684">
    <property type="entry name" value="GBP_C"/>
</dbReference>
<evidence type="ECO:0000256" key="4">
    <source>
        <dbReference type="ARBA" id="ARBA00022859"/>
    </source>
</evidence>
<dbReference type="Gene3D" id="1.20.1000.10">
    <property type="entry name" value="Guanylate-binding protein, C-terminal domain"/>
    <property type="match status" value="1"/>
</dbReference>
<evidence type="ECO:0000256" key="6">
    <source>
        <dbReference type="PROSITE-ProRule" id="PRU01052"/>
    </source>
</evidence>
<evidence type="ECO:0000256" key="7">
    <source>
        <dbReference type="SAM" id="MobiDB-lite"/>
    </source>
</evidence>
<evidence type="ECO:0000256" key="5">
    <source>
        <dbReference type="ARBA" id="ARBA00023134"/>
    </source>
</evidence>
<dbReference type="SUPFAM" id="SSF52540">
    <property type="entry name" value="P-loop containing nucleoside triphosphate hydrolases"/>
    <property type="match status" value="1"/>
</dbReference>
<dbReference type="FunFam" id="3.40.50.300:FF:002830">
    <property type="entry name" value="Guanylate-binding protein 2"/>
    <property type="match status" value="1"/>
</dbReference>
<keyword evidence="3" id="KW-0378">Hydrolase</keyword>
<dbReference type="GO" id="GO:0003924">
    <property type="term" value="F:GTPase activity"/>
    <property type="evidence" value="ECO:0007669"/>
    <property type="project" value="InterPro"/>
</dbReference>
<dbReference type="SUPFAM" id="SSF48340">
    <property type="entry name" value="Interferon-induced guanylate-binding protein 1 (GBP1), C-terminal domain"/>
    <property type="match status" value="1"/>
</dbReference>
<dbReference type="PROSITE" id="PS51715">
    <property type="entry name" value="G_GB1_RHD3"/>
    <property type="match status" value="1"/>
</dbReference>
<dbReference type="PANTHER" id="PTHR10751">
    <property type="entry name" value="GUANYLATE BINDING PROTEIN"/>
    <property type="match status" value="1"/>
</dbReference>
<dbReference type="Pfam" id="PF02263">
    <property type="entry name" value="GBP"/>
    <property type="match status" value="1"/>
</dbReference>
<organism evidence="9 10">
    <name type="scientific">Onychostoma macrolepis</name>
    <dbReference type="NCBI Taxonomy" id="369639"/>
    <lineage>
        <taxon>Eukaryota</taxon>
        <taxon>Metazoa</taxon>
        <taxon>Chordata</taxon>
        <taxon>Craniata</taxon>
        <taxon>Vertebrata</taxon>
        <taxon>Euteleostomi</taxon>
        <taxon>Actinopterygii</taxon>
        <taxon>Neopterygii</taxon>
        <taxon>Teleostei</taxon>
        <taxon>Ostariophysi</taxon>
        <taxon>Cypriniformes</taxon>
        <taxon>Cyprinidae</taxon>
        <taxon>Acrossocheilinae</taxon>
        <taxon>Onychostoma</taxon>
    </lineage>
</organism>
<name>A0A7J6DE57_9TELE</name>
<keyword evidence="5" id="KW-0342">GTP-binding</keyword>
<dbReference type="CDD" id="cd01851">
    <property type="entry name" value="GBP"/>
    <property type="match status" value="1"/>
</dbReference>
<evidence type="ECO:0000259" key="8">
    <source>
        <dbReference type="PROSITE" id="PS51715"/>
    </source>
</evidence>
<evidence type="ECO:0000313" key="9">
    <source>
        <dbReference type="EMBL" id="KAF4117616.1"/>
    </source>
</evidence>
<dbReference type="GO" id="GO:0005525">
    <property type="term" value="F:GTP binding"/>
    <property type="evidence" value="ECO:0007669"/>
    <property type="project" value="UniProtKB-KW"/>
</dbReference>
<dbReference type="EMBL" id="JAAMOB010000002">
    <property type="protein sequence ID" value="KAF4117616.1"/>
    <property type="molecule type" value="Genomic_DNA"/>
</dbReference>
<evidence type="ECO:0000313" key="10">
    <source>
        <dbReference type="Proteomes" id="UP000579812"/>
    </source>
</evidence>